<dbReference type="Gene3D" id="1.20.1250.20">
    <property type="entry name" value="MFS general substrate transporter like domains"/>
    <property type="match status" value="1"/>
</dbReference>
<comment type="subcellular location">
    <subcellularLocation>
        <location evidence="1">Cell membrane</location>
        <topology evidence="1">Multi-pass membrane protein</topology>
    </subcellularLocation>
</comment>
<feature type="transmembrane region" description="Helical" evidence="8">
    <location>
        <begin position="78"/>
        <end position="97"/>
    </location>
</feature>
<dbReference type="NCBIfam" id="TIGR00711">
    <property type="entry name" value="efflux_EmrB"/>
    <property type="match status" value="1"/>
</dbReference>
<evidence type="ECO:0000259" key="9">
    <source>
        <dbReference type="PROSITE" id="PS50850"/>
    </source>
</evidence>
<feature type="transmembrane region" description="Helical" evidence="8">
    <location>
        <begin position="48"/>
        <end position="71"/>
    </location>
</feature>
<evidence type="ECO:0000256" key="5">
    <source>
        <dbReference type="ARBA" id="ARBA00022692"/>
    </source>
</evidence>
<evidence type="ECO:0000313" key="10">
    <source>
        <dbReference type="EMBL" id="EOS54937.1"/>
    </source>
</evidence>
<feature type="transmembrane region" description="Helical" evidence="8">
    <location>
        <begin position="103"/>
        <end position="125"/>
    </location>
</feature>
<dbReference type="GO" id="GO:0022857">
    <property type="term" value="F:transmembrane transporter activity"/>
    <property type="evidence" value="ECO:0007669"/>
    <property type="project" value="InterPro"/>
</dbReference>
<dbReference type="InterPro" id="IPR020846">
    <property type="entry name" value="MFS_dom"/>
</dbReference>
<feature type="transmembrane region" description="Helical" evidence="8">
    <location>
        <begin position="450"/>
        <end position="468"/>
    </location>
</feature>
<gene>
    <name evidence="10" type="ORF">C812_02904</name>
</gene>
<comment type="similarity">
    <text evidence="2">Belongs to the major facilitator superfamily. EmrB family.</text>
</comment>
<keyword evidence="7 8" id="KW-0472">Membrane</keyword>
<dbReference type="GeneID" id="43345879"/>
<dbReference type="Proteomes" id="UP000019598">
    <property type="component" value="Unassembled WGS sequence"/>
</dbReference>
<evidence type="ECO:0000256" key="3">
    <source>
        <dbReference type="ARBA" id="ARBA00022448"/>
    </source>
</evidence>
<evidence type="ECO:0000313" key="11">
    <source>
        <dbReference type="Proteomes" id="UP000019598"/>
    </source>
</evidence>
<accession>R9LGS0</accession>
<feature type="domain" description="Major facilitator superfamily (MFS) profile" evidence="9">
    <location>
        <begin position="12"/>
        <end position="473"/>
    </location>
</feature>
<dbReference type="Gene3D" id="1.20.1720.10">
    <property type="entry name" value="Multidrug resistance protein D"/>
    <property type="match status" value="1"/>
</dbReference>
<dbReference type="InterPro" id="IPR036259">
    <property type="entry name" value="MFS_trans_sf"/>
</dbReference>
<feature type="transmembrane region" description="Helical" evidence="8">
    <location>
        <begin position="222"/>
        <end position="244"/>
    </location>
</feature>
<reference evidence="10 11" key="1">
    <citation type="submission" date="2013-04" db="EMBL/GenBank/DDBJ databases">
        <title>The Genome Sequence of Paenibacillus barengoltzii G22.</title>
        <authorList>
            <consortium name="The Broad Institute Genomics Platform"/>
            <consortium name="The Broad Institute Genome Sequencing Center for Infectious Disease"/>
            <person name="Earl A."/>
            <person name="Xavier R."/>
            <person name="Elson C."/>
            <person name="Duck W."/>
            <person name="Walker B."/>
            <person name="Young S."/>
            <person name="Zeng Q."/>
            <person name="Gargeya S."/>
            <person name="Fitzgerald M."/>
            <person name="Haas B."/>
            <person name="Abouelleil A."/>
            <person name="Allen A.W."/>
            <person name="Alvarado L."/>
            <person name="Arachchi H.M."/>
            <person name="Berlin A.M."/>
            <person name="Chapman S.B."/>
            <person name="Gainer-Dewar J."/>
            <person name="Goldberg J."/>
            <person name="Griggs A."/>
            <person name="Gujja S."/>
            <person name="Hansen M."/>
            <person name="Howarth C."/>
            <person name="Imamovic A."/>
            <person name="Ireland A."/>
            <person name="Larimer J."/>
            <person name="McCowan C."/>
            <person name="Murphy C."/>
            <person name="Pearson M."/>
            <person name="Poon T.W."/>
            <person name="Priest M."/>
            <person name="Roberts A."/>
            <person name="Saif S."/>
            <person name="Shea T."/>
            <person name="Sisk P."/>
            <person name="Sykes S."/>
            <person name="Wortman J."/>
            <person name="Nusbaum C."/>
            <person name="Birren B."/>
        </authorList>
    </citation>
    <scope>NUCLEOTIDE SEQUENCE [LARGE SCALE GENOMIC DNA]</scope>
    <source>
        <strain evidence="10 11">G22</strain>
    </source>
</reference>
<dbReference type="EMBL" id="ASSZ01000026">
    <property type="protein sequence ID" value="EOS54937.1"/>
    <property type="molecule type" value="Genomic_DNA"/>
</dbReference>
<dbReference type="Pfam" id="PF07690">
    <property type="entry name" value="MFS_1"/>
    <property type="match status" value="1"/>
</dbReference>
<proteinExistence type="inferred from homology"/>
<evidence type="ECO:0000256" key="2">
    <source>
        <dbReference type="ARBA" id="ARBA00008537"/>
    </source>
</evidence>
<dbReference type="InterPro" id="IPR004638">
    <property type="entry name" value="EmrB-like"/>
</dbReference>
<feature type="transmembrane region" description="Helical" evidence="8">
    <location>
        <begin position="298"/>
        <end position="317"/>
    </location>
</feature>
<feature type="transmembrane region" description="Helical" evidence="8">
    <location>
        <begin position="197"/>
        <end position="216"/>
    </location>
</feature>
<evidence type="ECO:0000256" key="8">
    <source>
        <dbReference type="SAM" id="Phobius"/>
    </source>
</evidence>
<evidence type="ECO:0000256" key="6">
    <source>
        <dbReference type="ARBA" id="ARBA00022989"/>
    </source>
</evidence>
<dbReference type="OrthoDB" id="9816041at2"/>
<dbReference type="InterPro" id="IPR011701">
    <property type="entry name" value="MFS"/>
</dbReference>
<feature type="transmembrane region" description="Helical" evidence="8">
    <location>
        <begin position="265"/>
        <end position="286"/>
    </location>
</feature>
<keyword evidence="6 8" id="KW-1133">Transmembrane helix</keyword>
<evidence type="ECO:0000256" key="4">
    <source>
        <dbReference type="ARBA" id="ARBA00022475"/>
    </source>
</evidence>
<feature type="transmembrane region" description="Helical" evidence="8">
    <location>
        <begin position="329"/>
        <end position="347"/>
    </location>
</feature>
<dbReference type="PANTHER" id="PTHR42718:SF9">
    <property type="entry name" value="MAJOR FACILITATOR SUPERFAMILY MULTIDRUG TRANSPORTER MFSC"/>
    <property type="match status" value="1"/>
</dbReference>
<feature type="transmembrane region" description="Helical" evidence="8">
    <location>
        <begin position="9"/>
        <end position="28"/>
    </location>
</feature>
<organism evidence="10 11">
    <name type="scientific">Paenibacillus barengoltzii G22</name>
    <dbReference type="NCBI Taxonomy" id="1235795"/>
    <lineage>
        <taxon>Bacteria</taxon>
        <taxon>Bacillati</taxon>
        <taxon>Bacillota</taxon>
        <taxon>Bacilli</taxon>
        <taxon>Bacillales</taxon>
        <taxon>Paenibacillaceae</taxon>
        <taxon>Paenibacillus</taxon>
    </lineage>
</organism>
<dbReference type="HOGENOM" id="CLU_000960_28_0_9"/>
<evidence type="ECO:0000256" key="7">
    <source>
        <dbReference type="ARBA" id="ARBA00023136"/>
    </source>
</evidence>
<dbReference type="PATRIC" id="fig|1235795.3.peg.2875"/>
<dbReference type="RefSeq" id="WP_016313342.1">
    <property type="nucleotide sequence ID" value="NZ_KE159653.1"/>
</dbReference>
<protein>
    <submittedName>
        <fullName evidence="10">Drug:H+ antiporter-2 (14 Spanner) (DHA2) family drug resistance MFS transporter</fullName>
    </submittedName>
</protein>
<keyword evidence="4" id="KW-1003">Cell membrane</keyword>
<feature type="transmembrane region" description="Helical" evidence="8">
    <location>
        <begin position="137"/>
        <end position="158"/>
    </location>
</feature>
<dbReference type="PANTHER" id="PTHR42718">
    <property type="entry name" value="MAJOR FACILITATOR SUPERFAMILY MULTIDRUG TRANSPORTER MFSC"/>
    <property type="match status" value="1"/>
</dbReference>
<dbReference type="SUPFAM" id="SSF103473">
    <property type="entry name" value="MFS general substrate transporter"/>
    <property type="match status" value="1"/>
</dbReference>
<comment type="caution">
    <text evidence="10">The sequence shown here is derived from an EMBL/GenBank/DDBJ whole genome shotgun (WGS) entry which is preliminary data.</text>
</comment>
<keyword evidence="3" id="KW-0813">Transport</keyword>
<sequence>MNTLTERRFWSILLTLFLGSFAGVYHVVSLNVSLPGFIDIFHAELNTVQWVITGFSLACGMIAPISGYVCLRFGSKRVFLWSLAGITATSLLCAISWNVQALIGFRILQGVFCGLIQPVSLMMIYQTLPRERQPVAVSVWSFSTVLATAIGPSLSGWFQQVDWHLIFLVTVPLGIGAWIAAKVMLPAAGGADASRKLDIAGLLLATGGSLAMLLLFGNLHQWGLASPLTWACLIAGGAAFVMFVRVELRTPEPLLNLRLFRNLPFTASLSLTLILTVALYSGVYFIPLFLEEIRGMTAFHIGLLFLPAAACLTLATFLSGKMYASRGPALLIGAGCLLLLAANLHFSRLHPEMTLISVIVWLCIRNAGTGLALTPATGSAMGAVSEQESGDASALLSWLRQIVSSISLGMFTSVFYVRLGIHEARLNIGPEERLSRELYREAYTQSIGDAFWLASGLIAASIPLVWLIRRTRQPQDAGAPAFKRSL</sequence>
<feature type="transmembrane region" description="Helical" evidence="8">
    <location>
        <begin position="164"/>
        <end position="185"/>
    </location>
</feature>
<dbReference type="AlphaFoldDB" id="R9LGS0"/>
<evidence type="ECO:0000256" key="1">
    <source>
        <dbReference type="ARBA" id="ARBA00004651"/>
    </source>
</evidence>
<keyword evidence="5 8" id="KW-0812">Transmembrane</keyword>
<dbReference type="PROSITE" id="PS50850">
    <property type="entry name" value="MFS"/>
    <property type="match status" value="1"/>
</dbReference>
<dbReference type="GO" id="GO:0005886">
    <property type="term" value="C:plasma membrane"/>
    <property type="evidence" value="ECO:0007669"/>
    <property type="project" value="UniProtKB-SubCell"/>
</dbReference>
<dbReference type="STRING" id="1235795.C812_02904"/>
<name>R9LGS0_9BACL</name>